<dbReference type="KEGG" id="pgri:PgNI_11094"/>
<reference evidence="3" key="3">
    <citation type="submission" date="2025-08" db="UniProtKB">
        <authorList>
            <consortium name="RefSeq"/>
        </authorList>
    </citation>
    <scope>IDENTIFICATION</scope>
    <source>
        <strain evidence="3">NI907</strain>
    </source>
</reference>
<dbReference type="AlphaFoldDB" id="A0A6P8AYF7"/>
<keyword evidence="1" id="KW-1133">Transmembrane helix</keyword>
<protein>
    <submittedName>
        <fullName evidence="3">Uncharacterized protein</fullName>
    </submittedName>
</protein>
<accession>A0A6P8AYF7</accession>
<name>A0A6P8AYF7_PYRGI</name>
<reference evidence="2 3" key="1">
    <citation type="journal article" date="2019" name="Mol. Biol. Evol.">
        <title>Blast fungal genomes show frequent chromosomal changes, gene gains and losses, and effector gene turnover.</title>
        <authorList>
            <person name="Gomez Luciano L.B."/>
            <person name="Jason Tsai I."/>
            <person name="Chuma I."/>
            <person name="Tosa Y."/>
            <person name="Chen Y.H."/>
            <person name="Li J.Y."/>
            <person name="Li M.Y."/>
            <person name="Jade Lu M.Y."/>
            <person name="Nakayashiki H."/>
            <person name="Li W.H."/>
        </authorList>
    </citation>
    <scope>NUCLEOTIDE SEQUENCE [LARGE SCALE GENOMIC DNA]</scope>
    <source>
        <strain evidence="2 3">NI907</strain>
    </source>
</reference>
<reference evidence="3" key="2">
    <citation type="submission" date="2019-10" db="EMBL/GenBank/DDBJ databases">
        <authorList>
            <consortium name="NCBI Genome Project"/>
        </authorList>
    </citation>
    <scope>NUCLEOTIDE SEQUENCE</scope>
    <source>
        <strain evidence="3">NI907</strain>
    </source>
</reference>
<keyword evidence="1" id="KW-0812">Transmembrane</keyword>
<evidence type="ECO:0000256" key="1">
    <source>
        <dbReference type="SAM" id="Phobius"/>
    </source>
</evidence>
<dbReference type="Proteomes" id="UP000515153">
    <property type="component" value="Chromosome VII"/>
</dbReference>
<gene>
    <name evidence="3" type="ORF">PgNI_11094</name>
</gene>
<keyword evidence="2" id="KW-1185">Reference proteome</keyword>
<keyword evidence="1" id="KW-0472">Membrane</keyword>
<dbReference type="RefSeq" id="XP_030979902.1">
    <property type="nucleotide sequence ID" value="XM_031131068.1"/>
</dbReference>
<organism evidence="2 3">
    <name type="scientific">Pyricularia grisea</name>
    <name type="common">Crabgrass-specific blast fungus</name>
    <name type="synonym">Magnaporthe grisea</name>
    <dbReference type="NCBI Taxonomy" id="148305"/>
    <lineage>
        <taxon>Eukaryota</taxon>
        <taxon>Fungi</taxon>
        <taxon>Dikarya</taxon>
        <taxon>Ascomycota</taxon>
        <taxon>Pezizomycotina</taxon>
        <taxon>Sordariomycetes</taxon>
        <taxon>Sordariomycetidae</taxon>
        <taxon>Magnaporthales</taxon>
        <taxon>Pyriculariaceae</taxon>
        <taxon>Pyricularia</taxon>
    </lineage>
</organism>
<feature type="transmembrane region" description="Helical" evidence="1">
    <location>
        <begin position="20"/>
        <end position="40"/>
    </location>
</feature>
<dbReference type="GeneID" id="41965973"/>
<evidence type="ECO:0000313" key="2">
    <source>
        <dbReference type="Proteomes" id="UP000515153"/>
    </source>
</evidence>
<sequence length="140" mass="16532">MFDLINAVVGAIEHEIDEILNWLAIFWAIFTSGFFLYILFTNPFNRSNDKNYIISDQAELSRLFQIAREAGGFDDKRVRAAYDNYQQATMKFLADMESLGLWDWRREEAICDKYKAHLYSKIDSMRSIFDVNGRLFNIKY</sequence>
<proteinExistence type="predicted"/>
<evidence type="ECO:0000313" key="3">
    <source>
        <dbReference type="RefSeq" id="XP_030979902.1"/>
    </source>
</evidence>